<dbReference type="GO" id="GO:0009307">
    <property type="term" value="P:DNA restriction-modification system"/>
    <property type="evidence" value="ECO:0007669"/>
    <property type="project" value="InterPro"/>
</dbReference>
<feature type="domain" description="Restriction endonuclease type IV Mrr" evidence="1">
    <location>
        <begin position="44"/>
        <end position="122"/>
    </location>
</feature>
<dbReference type="GO" id="GO:0003677">
    <property type="term" value="F:DNA binding"/>
    <property type="evidence" value="ECO:0007669"/>
    <property type="project" value="InterPro"/>
</dbReference>
<dbReference type="SUPFAM" id="SSF52980">
    <property type="entry name" value="Restriction endonuclease-like"/>
    <property type="match status" value="1"/>
</dbReference>
<dbReference type="Pfam" id="PF04471">
    <property type="entry name" value="Mrr_cat"/>
    <property type="match status" value="1"/>
</dbReference>
<dbReference type="Gene3D" id="3.40.1350.10">
    <property type="match status" value="1"/>
</dbReference>
<dbReference type="InterPro" id="IPR007560">
    <property type="entry name" value="Restrct_endonuc_IV_Mrr"/>
</dbReference>
<evidence type="ECO:0000259" key="1">
    <source>
        <dbReference type="Pfam" id="PF04471"/>
    </source>
</evidence>
<dbReference type="EMBL" id="CP027860">
    <property type="protein sequence ID" value="AVP96727.1"/>
    <property type="molecule type" value="Genomic_DNA"/>
</dbReference>
<name>A0A2P1PPG5_9GAMM</name>
<dbReference type="KEGG" id="xba:C7S18_05715"/>
<dbReference type="AlphaFoldDB" id="A0A2P1PPG5"/>
<reference evidence="2 3" key="2">
    <citation type="submission" date="2018-03" db="EMBL/GenBank/DDBJ databases">
        <authorList>
            <person name="Keele B.F."/>
        </authorList>
    </citation>
    <scope>NUCLEOTIDE SEQUENCE [LARGE SCALE GENOMIC DNA]</scope>
    <source>
        <strain evidence="2 3">D13</strain>
    </source>
</reference>
<dbReference type="Proteomes" id="UP000241074">
    <property type="component" value="Chromosome"/>
</dbReference>
<accession>A0A2P1PPG5</accession>
<reference evidence="2 3" key="1">
    <citation type="submission" date="2018-03" db="EMBL/GenBank/DDBJ databases">
        <title>Ahniella affigens gen. nov., sp. nov., a gammaproteobacterium isolated from sandy soil near a stream.</title>
        <authorList>
            <person name="Ko Y."/>
            <person name="Kim J.-H."/>
        </authorList>
    </citation>
    <scope>NUCLEOTIDE SEQUENCE [LARGE SCALE GENOMIC DNA]</scope>
    <source>
        <strain evidence="2 3">D13</strain>
    </source>
</reference>
<dbReference type="InterPro" id="IPR011335">
    <property type="entry name" value="Restrct_endonuc-II-like"/>
</dbReference>
<gene>
    <name evidence="2" type="ORF">C7S18_05715</name>
</gene>
<protein>
    <recommendedName>
        <fullName evidence="1">Restriction endonuclease type IV Mrr domain-containing protein</fullName>
    </recommendedName>
</protein>
<keyword evidence="3" id="KW-1185">Reference proteome</keyword>
<organism evidence="2 3">
    <name type="scientific">Ahniella affigens</name>
    <dbReference type="NCBI Taxonomy" id="2021234"/>
    <lineage>
        <taxon>Bacteria</taxon>
        <taxon>Pseudomonadati</taxon>
        <taxon>Pseudomonadota</taxon>
        <taxon>Gammaproteobacteria</taxon>
        <taxon>Lysobacterales</taxon>
        <taxon>Rhodanobacteraceae</taxon>
        <taxon>Ahniella</taxon>
    </lineage>
</organism>
<dbReference type="GO" id="GO:0004519">
    <property type="term" value="F:endonuclease activity"/>
    <property type="evidence" value="ECO:0007669"/>
    <property type="project" value="InterPro"/>
</dbReference>
<dbReference type="OrthoDB" id="5191874at2"/>
<proteinExistence type="predicted"/>
<sequence>MRRLRLEVKMKAHDKYEEFVTQLLREVYCVDAARGRTFVGKSTGRKITVDVSFETTTIGGAKVLVVLECKHYRRRVSVGHVESFKTRIEDIAAHKGIMVTTVGYQSGTEKVAVAHGIGLALLTRDPRPGELPLRYIVASSSPHFDHEPEPTNDLLQGNIVGLVSKSEAGFRFDRFSQLLGLLIVDLSARATKESGNTTES</sequence>
<dbReference type="InterPro" id="IPR011856">
    <property type="entry name" value="tRNA_endonuc-like_dom_sf"/>
</dbReference>
<evidence type="ECO:0000313" key="2">
    <source>
        <dbReference type="EMBL" id="AVP96727.1"/>
    </source>
</evidence>
<evidence type="ECO:0000313" key="3">
    <source>
        <dbReference type="Proteomes" id="UP000241074"/>
    </source>
</evidence>